<dbReference type="AlphaFoldDB" id="A0A2R6RU08"/>
<feature type="region of interest" description="Disordered" evidence="1">
    <location>
        <begin position="93"/>
        <end position="134"/>
    </location>
</feature>
<proteinExistence type="predicted"/>
<dbReference type="EMBL" id="NKQK01000003">
    <property type="protein sequence ID" value="PSS33516.1"/>
    <property type="molecule type" value="Genomic_DNA"/>
</dbReference>
<keyword evidence="3" id="KW-1185">Reference proteome</keyword>
<evidence type="ECO:0000313" key="2">
    <source>
        <dbReference type="EMBL" id="PSS33516.1"/>
    </source>
</evidence>
<comment type="caution">
    <text evidence="2">The sequence shown here is derived from an EMBL/GenBank/DDBJ whole genome shotgun (WGS) entry which is preliminary data.</text>
</comment>
<accession>A0A2R6RU08</accession>
<feature type="non-terminal residue" evidence="2">
    <location>
        <position position="134"/>
    </location>
</feature>
<evidence type="ECO:0000313" key="3">
    <source>
        <dbReference type="Proteomes" id="UP000241394"/>
    </source>
</evidence>
<reference evidence="2 3" key="1">
    <citation type="submission" date="2017-07" db="EMBL/GenBank/DDBJ databases">
        <title>An improved, manually edited Actinidia chinensis var. chinensis (kiwifruit) genome highlights the challenges associated with draft genomes and gene prediction in plants.</title>
        <authorList>
            <person name="Pilkington S."/>
            <person name="Crowhurst R."/>
            <person name="Hilario E."/>
            <person name="Nardozza S."/>
            <person name="Fraser L."/>
            <person name="Peng Y."/>
            <person name="Gunaseelan K."/>
            <person name="Simpson R."/>
            <person name="Tahir J."/>
            <person name="Deroles S."/>
            <person name="Templeton K."/>
            <person name="Luo Z."/>
            <person name="Davy M."/>
            <person name="Cheng C."/>
            <person name="Mcneilage M."/>
            <person name="Scaglione D."/>
            <person name="Liu Y."/>
            <person name="Zhang Q."/>
            <person name="Datson P."/>
            <person name="De Silva N."/>
            <person name="Gardiner S."/>
            <person name="Bassett H."/>
            <person name="Chagne D."/>
            <person name="Mccallum J."/>
            <person name="Dzierzon H."/>
            <person name="Deng C."/>
            <person name="Wang Y.-Y."/>
            <person name="Barron N."/>
            <person name="Manako K."/>
            <person name="Bowen J."/>
            <person name="Foster T."/>
            <person name="Erridge Z."/>
            <person name="Tiffin H."/>
            <person name="Waite C."/>
            <person name="Davies K."/>
            <person name="Grierson E."/>
            <person name="Laing W."/>
            <person name="Kirk R."/>
            <person name="Chen X."/>
            <person name="Wood M."/>
            <person name="Montefiori M."/>
            <person name="Brummell D."/>
            <person name="Schwinn K."/>
            <person name="Catanach A."/>
            <person name="Fullerton C."/>
            <person name="Li D."/>
            <person name="Meiyalaghan S."/>
            <person name="Nieuwenhuizen N."/>
            <person name="Read N."/>
            <person name="Prakash R."/>
            <person name="Hunter D."/>
            <person name="Zhang H."/>
            <person name="Mckenzie M."/>
            <person name="Knabel M."/>
            <person name="Harris A."/>
            <person name="Allan A."/>
            <person name="Chen A."/>
            <person name="Janssen B."/>
            <person name="Plunkett B."/>
            <person name="Dwamena C."/>
            <person name="Voogd C."/>
            <person name="Leif D."/>
            <person name="Lafferty D."/>
            <person name="Souleyre E."/>
            <person name="Varkonyi-Gasic E."/>
            <person name="Gambi F."/>
            <person name="Hanley J."/>
            <person name="Yao J.-L."/>
            <person name="Cheung J."/>
            <person name="David K."/>
            <person name="Warren B."/>
            <person name="Marsh K."/>
            <person name="Snowden K."/>
            <person name="Lin-Wang K."/>
            <person name="Brian L."/>
            <person name="Martinez-Sanchez M."/>
            <person name="Wang M."/>
            <person name="Ileperuma N."/>
            <person name="Macnee N."/>
            <person name="Campin R."/>
            <person name="Mcatee P."/>
            <person name="Drummond R."/>
            <person name="Espley R."/>
            <person name="Ireland H."/>
            <person name="Wu R."/>
            <person name="Atkinson R."/>
            <person name="Karunairetnam S."/>
            <person name="Bulley S."/>
            <person name="Chunkath S."/>
            <person name="Hanley Z."/>
            <person name="Storey R."/>
            <person name="Thrimawithana A."/>
            <person name="Thomson S."/>
            <person name="David C."/>
            <person name="Testolin R."/>
        </authorList>
    </citation>
    <scope>NUCLEOTIDE SEQUENCE [LARGE SCALE GENOMIC DNA]</scope>
    <source>
        <strain evidence="3">cv. Red5</strain>
        <tissue evidence="2">Young leaf</tissue>
    </source>
</reference>
<dbReference type="Gramene" id="PSS33516">
    <property type="protein sequence ID" value="PSS33516"/>
    <property type="gene ID" value="CEY00_Acc03903"/>
</dbReference>
<organism evidence="2 3">
    <name type="scientific">Actinidia chinensis var. chinensis</name>
    <name type="common">Chinese soft-hair kiwi</name>
    <dbReference type="NCBI Taxonomy" id="1590841"/>
    <lineage>
        <taxon>Eukaryota</taxon>
        <taxon>Viridiplantae</taxon>
        <taxon>Streptophyta</taxon>
        <taxon>Embryophyta</taxon>
        <taxon>Tracheophyta</taxon>
        <taxon>Spermatophyta</taxon>
        <taxon>Magnoliopsida</taxon>
        <taxon>eudicotyledons</taxon>
        <taxon>Gunneridae</taxon>
        <taxon>Pentapetalae</taxon>
        <taxon>asterids</taxon>
        <taxon>Ericales</taxon>
        <taxon>Actinidiaceae</taxon>
        <taxon>Actinidia</taxon>
    </lineage>
</organism>
<feature type="compositionally biased region" description="Acidic residues" evidence="1">
    <location>
        <begin position="112"/>
        <end position="124"/>
    </location>
</feature>
<name>A0A2R6RU08_ACTCC</name>
<dbReference type="InParanoid" id="A0A2R6RU08"/>
<protein>
    <submittedName>
        <fullName evidence="2">Uncharacterized protein</fullName>
    </submittedName>
</protein>
<reference evidence="3" key="2">
    <citation type="journal article" date="2018" name="BMC Genomics">
        <title>A manually annotated Actinidia chinensis var. chinensis (kiwifruit) genome highlights the challenges associated with draft genomes and gene prediction in plants.</title>
        <authorList>
            <person name="Pilkington S.M."/>
            <person name="Crowhurst R."/>
            <person name="Hilario E."/>
            <person name="Nardozza S."/>
            <person name="Fraser L."/>
            <person name="Peng Y."/>
            <person name="Gunaseelan K."/>
            <person name="Simpson R."/>
            <person name="Tahir J."/>
            <person name="Deroles S.C."/>
            <person name="Templeton K."/>
            <person name="Luo Z."/>
            <person name="Davy M."/>
            <person name="Cheng C."/>
            <person name="McNeilage M."/>
            <person name="Scaglione D."/>
            <person name="Liu Y."/>
            <person name="Zhang Q."/>
            <person name="Datson P."/>
            <person name="De Silva N."/>
            <person name="Gardiner S.E."/>
            <person name="Bassett H."/>
            <person name="Chagne D."/>
            <person name="McCallum J."/>
            <person name="Dzierzon H."/>
            <person name="Deng C."/>
            <person name="Wang Y.Y."/>
            <person name="Barron L."/>
            <person name="Manako K."/>
            <person name="Bowen J."/>
            <person name="Foster T.M."/>
            <person name="Erridge Z.A."/>
            <person name="Tiffin H."/>
            <person name="Waite C.N."/>
            <person name="Davies K.M."/>
            <person name="Grierson E.P."/>
            <person name="Laing W.A."/>
            <person name="Kirk R."/>
            <person name="Chen X."/>
            <person name="Wood M."/>
            <person name="Montefiori M."/>
            <person name="Brummell D.A."/>
            <person name="Schwinn K.E."/>
            <person name="Catanach A."/>
            <person name="Fullerton C."/>
            <person name="Li D."/>
            <person name="Meiyalaghan S."/>
            <person name="Nieuwenhuizen N."/>
            <person name="Read N."/>
            <person name="Prakash R."/>
            <person name="Hunter D."/>
            <person name="Zhang H."/>
            <person name="McKenzie M."/>
            <person name="Knabel M."/>
            <person name="Harris A."/>
            <person name="Allan A.C."/>
            <person name="Gleave A."/>
            <person name="Chen A."/>
            <person name="Janssen B.J."/>
            <person name="Plunkett B."/>
            <person name="Ampomah-Dwamena C."/>
            <person name="Voogd C."/>
            <person name="Leif D."/>
            <person name="Lafferty D."/>
            <person name="Souleyre E.J.F."/>
            <person name="Varkonyi-Gasic E."/>
            <person name="Gambi F."/>
            <person name="Hanley J."/>
            <person name="Yao J.L."/>
            <person name="Cheung J."/>
            <person name="David K.M."/>
            <person name="Warren B."/>
            <person name="Marsh K."/>
            <person name="Snowden K.C."/>
            <person name="Lin-Wang K."/>
            <person name="Brian L."/>
            <person name="Martinez-Sanchez M."/>
            <person name="Wang M."/>
            <person name="Ileperuma N."/>
            <person name="Macnee N."/>
            <person name="Campin R."/>
            <person name="McAtee P."/>
            <person name="Drummond R.S.M."/>
            <person name="Espley R.V."/>
            <person name="Ireland H.S."/>
            <person name="Wu R."/>
            <person name="Atkinson R.G."/>
            <person name="Karunairetnam S."/>
            <person name="Bulley S."/>
            <person name="Chunkath S."/>
            <person name="Hanley Z."/>
            <person name="Storey R."/>
            <person name="Thrimawithana A.H."/>
            <person name="Thomson S."/>
            <person name="David C."/>
            <person name="Testolin R."/>
            <person name="Huang H."/>
            <person name="Hellens R.P."/>
            <person name="Schaffer R.J."/>
        </authorList>
    </citation>
    <scope>NUCLEOTIDE SEQUENCE [LARGE SCALE GENOMIC DNA]</scope>
    <source>
        <strain evidence="3">cv. Red5</strain>
    </source>
</reference>
<evidence type="ECO:0000256" key="1">
    <source>
        <dbReference type="SAM" id="MobiDB-lite"/>
    </source>
</evidence>
<feature type="region of interest" description="Disordered" evidence="1">
    <location>
        <begin position="1"/>
        <end position="37"/>
    </location>
</feature>
<gene>
    <name evidence="2" type="ORF">CEY00_Acc03903</name>
</gene>
<dbReference type="Proteomes" id="UP000241394">
    <property type="component" value="Chromosome LG3"/>
</dbReference>
<sequence>MPPRTAKKTPPGSVAKQVARATRGASKTQNQPDAVEQSAKVEEIKVEEVKIEEVKIESQPVVSQVVELDPEREPEAEPETKLAANGLVSVKKEDDVKESVDEYEKGERLDLEDNEPEFEPEEYGGVDYDEKKIE</sequence>
<feature type="compositionally biased region" description="Basic and acidic residues" evidence="1">
    <location>
        <begin position="93"/>
        <end position="111"/>
    </location>
</feature>
<dbReference type="STRING" id="1590841.A0A2R6RU08"/>